<evidence type="ECO:0000313" key="2">
    <source>
        <dbReference type="Proteomes" id="UP000094801"/>
    </source>
</evidence>
<dbReference type="Proteomes" id="UP000094801">
    <property type="component" value="Unassembled WGS sequence"/>
</dbReference>
<protein>
    <submittedName>
        <fullName evidence="1">Uncharacterized protein</fullName>
    </submittedName>
</protein>
<evidence type="ECO:0000313" key="1">
    <source>
        <dbReference type="EMBL" id="ODV83187.1"/>
    </source>
</evidence>
<dbReference type="EMBL" id="KV453866">
    <property type="protein sequence ID" value="ODV83187.1"/>
    <property type="molecule type" value="Genomic_DNA"/>
</dbReference>
<gene>
    <name evidence="1" type="ORF">CANARDRAFT_30130</name>
</gene>
<keyword evidence="2" id="KW-1185">Reference proteome</keyword>
<reference evidence="2" key="1">
    <citation type="submission" date="2016-04" db="EMBL/GenBank/DDBJ databases">
        <title>Comparative genomics of biotechnologically important yeasts.</title>
        <authorList>
            <consortium name="DOE Joint Genome Institute"/>
            <person name="Riley R."/>
            <person name="Haridas S."/>
            <person name="Wolfe K.H."/>
            <person name="Lopes M.R."/>
            <person name="Hittinger C.T."/>
            <person name="Goker M."/>
            <person name="Salamov A."/>
            <person name="Wisecaver J."/>
            <person name="Long T.M."/>
            <person name="Aerts A.L."/>
            <person name="Barry K."/>
            <person name="Choi C."/>
            <person name="Clum A."/>
            <person name="Coughlan A.Y."/>
            <person name="Deshpande S."/>
            <person name="Douglass A.P."/>
            <person name="Hanson S.J."/>
            <person name="Klenk H.-P."/>
            <person name="Labutti K."/>
            <person name="Lapidus A."/>
            <person name="Lindquist E."/>
            <person name="Lipzen A."/>
            <person name="Meier-Kolthoff J.P."/>
            <person name="Ohm R.A."/>
            <person name="Otillar R.P."/>
            <person name="Pangilinan J."/>
            <person name="Peng Y."/>
            <person name="Rokas A."/>
            <person name="Rosa C.A."/>
            <person name="Scheuner C."/>
            <person name="Sibirny A.A."/>
            <person name="Slot J.C."/>
            <person name="Stielow J.B."/>
            <person name="Sun H."/>
            <person name="Kurtzman C.P."/>
            <person name="Blackwell M."/>
            <person name="Grigoriev I.V."/>
            <person name="Jeffries T.W."/>
        </authorList>
    </citation>
    <scope>NUCLEOTIDE SEQUENCE [LARGE SCALE GENOMIC DNA]</scope>
    <source>
        <strain evidence="2">NRRL YB-2248</strain>
    </source>
</reference>
<organism evidence="1 2">
    <name type="scientific">[Candida] arabinofermentans NRRL YB-2248</name>
    <dbReference type="NCBI Taxonomy" id="983967"/>
    <lineage>
        <taxon>Eukaryota</taxon>
        <taxon>Fungi</taxon>
        <taxon>Dikarya</taxon>
        <taxon>Ascomycota</taxon>
        <taxon>Saccharomycotina</taxon>
        <taxon>Pichiomycetes</taxon>
        <taxon>Pichiales</taxon>
        <taxon>Pichiaceae</taxon>
        <taxon>Ogataea</taxon>
        <taxon>Ogataea/Candida clade</taxon>
    </lineage>
</organism>
<dbReference type="AlphaFoldDB" id="A0A1E4SUU0"/>
<accession>A0A1E4SUU0</accession>
<name>A0A1E4SUU0_9ASCO</name>
<sequence>MNGTLDNPQKGKHAPPLQKILINCPIKVYTEVDDITKGFRPLRTSPIRTFICSILPIIGLKGLQLYLRRELYQ</sequence>
<proteinExistence type="predicted"/>